<dbReference type="PROSITE" id="PS50176">
    <property type="entry name" value="ARM_REPEAT"/>
    <property type="match status" value="2"/>
</dbReference>
<dbReference type="InterPro" id="IPR000225">
    <property type="entry name" value="Armadillo"/>
</dbReference>
<evidence type="ECO:0000256" key="6">
    <source>
        <dbReference type="PROSITE-ProRule" id="PRU00259"/>
    </source>
</evidence>
<dbReference type="SMART" id="SM00185">
    <property type="entry name" value="ARM"/>
    <property type="match status" value="6"/>
</dbReference>
<evidence type="ECO:0000256" key="1">
    <source>
        <dbReference type="ARBA" id="ARBA00004282"/>
    </source>
</evidence>
<sequence length="724" mass="79025">MASDPFRSATSIEHVGDTSLAIPTDLTVISAQQRVMDQVNTLRRTATSTKSNSSVIDGNGSTRLSCHAKMQFENKLLSSSSFSSSSSQRALGRMSHTLSRVSAARRTNSTLSYRVQSSSNTWADRSKVQRKSSSSSSSKTLGHHYRIQREGLSGSSVPNLTSHSMIQPSRAQVLSQARQNQGLTLQNRLTQSFVLSPQMVMHTSPPMPILQTQDHSMGFNTSPTSLCKVPIRLSVEGKNVAVSMTEAIQFLSSPAERLQLFAASYIQHSTYTDDKARQQVFQLKGIPPLVALLQSPNPLVQQVASAALRNLVYRNHGNKEEVGHCGGVAQVAQLLKDNQSAEIQKHLTGLLWNLSSADSLKADLMKSSLLTLTESVVVPYVSNNLNNDVDTEVFFNATACLRNLSSAKQVHRQTMRKTSGLVDVLVLYMFTCVDEEKFNDKSLENCVCILHNLTYQLQDECPQLFSRMKALCSSSKAHTAGPISCFSPRSHGGQQEGCIFDYPMLEDNTPSGCAWLLHSKLLEAYLSVLRQSENQATLEACCGALQNLTASEGTVSAVLSQTIVQKLSGVPAITPLLKCDDVSLRCSAVGLLGNFSQHPPLHRIIACKALVPLIDFISAGVPSLTEDRSELDETMATACLTTHALMTAEQKMSKGLLSNGLINSLNNMSNNGNMEKSSKAAAFLLYSLWKQKDFQSSLRKRGMQKRAFVNEVTTAAHKSMVVID</sequence>
<dbReference type="GO" id="GO:0070161">
    <property type="term" value="C:anchoring junction"/>
    <property type="evidence" value="ECO:0007669"/>
    <property type="project" value="UniProtKB-SubCell"/>
</dbReference>
<accession>A0ABD1JW35</accession>
<feature type="repeat" description="ARM" evidence="6">
    <location>
        <begin position="284"/>
        <end position="326"/>
    </location>
</feature>
<evidence type="ECO:0000256" key="7">
    <source>
        <dbReference type="SAM" id="MobiDB-lite"/>
    </source>
</evidence>
<dbReference type="Gene3D" id="1.25.10.10">
    <property type="entry name" value="Leucine-rich Repeat Variant"/>
    <property type="match status" value="1"/>
</dbReference>
<evidence type="ECO:0000256" key="2">
    <source>
        <dbReference type="ARBA" id="ARBA00005462"/>
    </source>
</evidence>
<dbReference type="InterPro" id="IPR028435">
    <property type="entry name" value="Plakophilin/d_Catenin"/>
</dbReference>
<dbReference type="InterPro" id="IPR016024">
    <property type="entry name" value="ARM-type_fold"/>
</dbReference>
<dbReference type="GO" id="GO:0007155">
    <property type="term" value="P:cell adhesion"/>
    <property type="evidence" value="ECO:0007669"/>
    <property type="project" value="UniProtKB-KW"/>
</dbReference>
<evidence type="ECO:0000313" key="9">
    <source>
        <dbReference type="Proteomes" id="UP001591681"/>
    </source>
</evidence>
<evidence type="ECO:0000313" key="8">
    <source>
        <dbReference type="EMBL" id="KAL2091069.1"/>
    </source>
</evidence>
<keyword evidence="5" id="KW-0965">Cell junction</keyword>
<feature type="compositionally biased region" description="Polar residues" evidence="7">
    <location>
        <begin position="96"/>
        <end position="123"/>
    </location>
</feature>
<dbReference type="Proteomes" id="UP001591681">
    <property type="component" value="Unassembled WGS sequence"/>
</dbReference>
<dbReference type="PANTHER" id="PTHR10372:SF3">
    <property type="entry name" value="PLAKOPHILIN-1"/>
    <property type="match status" value="1"/>
</dbReference>
<protein>
    <recommendedName>
        <fullName evidence="10">Plakophilin 1b</fullName>
    </recommendedName>
</protein>
<feature type="repeat" description="ARM" evidence="6">
    <location>
        <begin position="326"/>
        <end position="369"/>
    </location>
</feature>
<dbReference type="Pfam" id="PF00514">
    <property type="entry name" value="Arm"/>
    <property type="match status" value="2"/>
</dbReference>
<proteinExistence type="inferred from homology"/>
<feature type="region of interest" description="Disordered" evidence="7">
    <location>
        <begin position="93"/>
        <end position="143"/>
    </location>
</feature>
<evidence type="ECO:0008006" key="10">
    <source>
        <dbReference type="Google" id="ProtNLM"/>
    </source>
</evidence>
<dbReference type="PANTHER" id="PTHR10372">
    <property type="entry name" value="PLAKOPHILLIN-RELATED"/>
    <property type="match status" value="1"/>
</dbReference>
<name>A0ABD1JW35_9TELE</name>
<evidence type="ECO:0000256" key="3">
    <source>
        <dbReference type="ARBA" id="ARBA00022737"/>
    </source>
</evidence>
<comment type="similarity">
    <text evidence="2">Belongs to the beta-catenin family.</text>
</comment>
<dbReference type="EMBL" id="JBHFQA010000011">
    <property type="protein sequence ID" value="KAL2091069.1"/>
    <property type="molecule type" value="Genomic_DNA"/>
</dbReference>
<dbReference type="AlphaFoldDB" id="A0ABD1JW35"/>
<comment type="caution">
    <text evidence="8">The sequence shown here is derived from an EMBL/GenBank/DDBJ whole genome shotgun (WGS) entry which is preliminary data.</text>
</comment>
<dbReference type="InterPro" id="IPR011989">
    <property type="entry name" value="ARM-like"/>
</dbReference>
<organism evidence="8 9">
    <name type="scientific">Coilia grayii</name>
    <name type="common">Gray's grenadier anchovy</name>
    <dbReference type="NCBI Taxonomy" id="363190"/>
    <lineage>
        <taxon>Eukaryota</taxon>
        <taxon>Metazoa</taxon>
        <taxon>Chordata</taxon>
        <taxon>Craniata</taxon>
        <taxon>Vertebrata</taxon>
        <taxon>Euteleostomi</taxon>
        <taxon>Actinopterygii</taxon>
        <taxon>Neopterygii</taxon>
        <taxon>Teleostei</taxon>
        <taxon>Clupei</taxon>
        <taxon>Clupeiformes</taxon>
        <taxon>Clupeoidei</taxon>
        <taxon>Engraulidae</taxon>
        <taxon>Coilinae</taxon>
        <taxon>Coilia</taxon>
    </lineage>
</organism>
<reference evidence="8 9" key="1">
    <citation type="submission" date="2024-09" db="EMBL/GenBank/DDBJ databases">
        <title>A chromosome-level genome assembly of Gray's grenadier anchovy, Coilia grayii.</title>
        <authorList>
            <person name="Fu Z."/>
        </authorList>
    </citation>
    <scope>NUCLEOTIDE SEQUENCE [LARGE SCALE GENOMIC DNA]</scope>
    <source>
        <strain evidence="8">G4</strain>
        <tissue evidence="8">Muscle</tissue>
    </source>
</reference>
<keyword evidence="3" id="KW-0677">Repeat</keyword>
<keyword evidence="9" id="KW-1185">Reference proteome</keyword>
<evidence type="ECO:0000256" key="5">
    <source>
        <dbReference type="ARBA" id="ARBA00022949"/>
    </source>
</evidence>
<comment type="subcellular location">
    <subcellularLocation>
        <location evidence="1">Cell junction</location>
    </subcellularLocation>
</comment>
<keyword evidence="4" id="KW-0130">Cell adhesion</keyword>
<gene>
    <name evidence="8" type="ORF">ACEWY4_013332</name>
</gene>
<evidence type="ECO:0000256" key="4">
    <source>
        <dbReference type="ARBA" id="ARBA00022889"/>
    </source>
</evidence>
<dbReference type="SUPFAM" id="SSF48371">
    <property type="entry name" value="ARM repeat"/>
    <property type="match status" value="1"/>
</dbReference>